<dbReference type="InterPro" id="IPR050679">
    <property type="entry name" value="Bact_HTH_transcr_reg"/>
</dbReference>
<dbReference type="GO" id="GO:0003700">
    <property type="term" value="F:DNA-binding transcription factor activity"/>
    <property type="evidence" value="ECO:0007669"/>
    <property type="project" value="InterPro"/>
</dbReference>
<accession>A0A7V8FKI8</accession>
<gene>
    <name evidence="5" type="primary">yurK_2</name>
    <name evidence="5" type="ORF">GAK30_03754</name>
</gene>
<dbReference type="AlphaFoldDB" id="A0A7V8FKI8"/>
<dbReference type="SUPFAM" id="SSF46785">
    <property type="entry name" value="Winged helix' DNA-binding domain"/>
    <property type="match status" value="1"/>
</dbReference>
<evidence type="ECO:0000256" key="1">
    <source>
        <dbReference type="ARBA" id="ARBA00023015"/>
    </source>
</evidence>
<sequence length="87" mass="9669">MLAPSMSKPHYLQLARQLTEGITQGRYPLGTLLPTELQLCELYGTSRHTVRAALNELQLLGLVSRRKNVGTRVTATQVRHGFQPTLA</sequence>
<evidence type="ECO:0000259" key="4">
    <source>
        <dbReference type="PROSITE" id="PS50949"/>
    </source>
</evidence>
<comment type="caution">
    <text evidence="5">The sequence shown here is derived from an EMBL/GenBank/DDBJ whole genome shotgun (WGS) entry which is preliminary data.</text>
</comment>
<evidence type="ECO:0000256" key="3">
    <source>
        <dbReference type="ARBA" id="ARBA00023163"/>
    </source>
</evidence>
<keyword evidence="1" id="KW-0805">Transcription regulation</keyword>
<dbReference type="GO" id="GO:0003677">
    <property type="term" value="F:DNA binding"/>
    <property type="evidence" value="ECO:0007669"/>
    <property type="project" value="UniProtKB-KW"/>
</dbReference>
<dbReference type="SMART" id="SM00345">
    <property type="entry name" value="HTH_GNTR"/>
    <property type="match status" value="1"/>
</dbReference>
<feature type="domain" description="HTH gntR-type" evidence="4">
    <location>
        <begin position="8"/>
        <end position="76"/>
    </location>
</feature>
<dbReference type="Gene3D" id="1.10.10.10">
    <property type="entry name" value="Winged helix-like DNA-binding domain superfamily/Winged helix DNA-binding domain"/>
    <property type="match status" value="1"/>
</dbReference>
<dbReference type="CDD" id="cd07377">
    <property type="entry name" value="WHTH_GntR"/>
    <property type="match status" value="1"/>
</dbReference>
<proteinExistence type="predicted"/>
<dbReference type="InterPro" id="IPR000524">
    <property type="entry name" value="Tscrpt_reg_HTH_GntR"/>
</dbReference>
<evidence type="ECO:0000256" key="2">
    <source>
        <dbReference type="ARBA" id="ARBA00023125"/>
    </source>
</evidence>
<evidence type="ECO:0000313" key="6">
    <source>
        <dbReference type="Proteomes" id="UP000461670"/>
    </source>
</evidence>
<dbReference type="PANTHER" id="PTHR44846:SF17">
    <property type="entry name" value="GNTR-FAMILY TRANSCRIPTIONAL REGULATOR"/>
    <property type="match status" value="1"/>
</dbReference>
<evidence type="ECO:0000313" key="5">
    <source>
        <dbReference type="EMBL" id="KAF1018295.1"/>
    </source>
</evidence>
<keyword evidence="3" id="KW-0804">Transcription</keyword>
<dbReference type="Proteomes" id="UP000461670">
    <property type="component" value="Unassembled WGS sequence"/>
</dbReference>
<dbReference type="PRINTS" id="PR00035">
    <property type="entry name" value="HTHGNTR"/>
</dbReference>
<dbReference type="GO" id="GO:0045892">
    <property type="term" value="P:negative regulation of DNA-templated transcription"/>
    <property type="evidence" value="ECO:0007669"/>
    <property type="project" value="TreeGrafter"/>
</dbReference>
<dbReference type="InterPro" id="IPR036390">
    <property type="entry name" value="WH_DNA-bd_sf"/>
</dbReference>
<dbReference type="Pfam" id="PF00392">
    <property type="entry name" value="GntR"/>
    <property type="match status" value="1"/>
</dbReference>
<dbReference type="PANTHER" id="PTHR44846">
    <property type="entry name" value="MANNOSYL-D-GLYCERATE TRANSPORT/METABOLISM SYSTEM REPRESSOR MNGR-RELATED"/>
    <property type="match status" value="1"/>
</dbReference>
<protein>
    <submittedName>
        <fullName evidence="5">Putative HTH-type transcriptional regulator YurK</fullName>
    </submittedName>
</protein>
<keyword evidence="2" id="KW-0238">DNA-binding</keyword>
<dbReference type="PROSITE" id="PS50949">
    <property type="entry name" value="HTH_GNTR"/>
    <property type="match status" value="1"/>
</dbReference>
<dbReference type="EMBL" id="WNDQ01000093">
    <property type="protein sequence ID" value="KAF1018295.1"/>
    <property type="molecule type" value="Genomic_DNA"/>
</dbReference>
<organism evidence="5 6">
    <name type="scientific">Paracidovorax wautersii</name>
    <dbReference type="NCBI Taxonomy" id="1177982"/>
    <lineage>
        <taxon>Bacteria</taxon>
        <taxon>Pseudomonadati</taxon>
        <taxon>Pseudomonadota</taxon>
        <taxon>Betaproteobacteria</taxon>
        <taxon>Burkholderiales</taxon>
        <taxon>Comamonadaceae</taxon>
        <taxon>Paracidovorax</taxon>
    </lineage>
</organism>
<dbReference type="InterPro" id="IPR036388">
    <property type="entry name" value="WH-like_DNA-bd_sf"/>
</dbReference>
<reference evidence="6" key="1">
    <citation type="journal article" date="2020" name="MBio">
        <title>Horizontal gene transfer to a defensive symbiont with a reduced genome amongst a multipartite beetle microbiome.</title>
        <authorList>
            <person name="Waterworth S.C."/>
            <person name="Florez L.V."/>
            <person name="Rees E.R."/>
            <person name="Hertweck C."/>
            <person name="Kaltenpoth M."/>
            <person name="Kwan J.C."/>
        </authorList>
    </citation>
    <scope>NUCLEOTIDE SEQUENCE [LARGE SCALE GENOMIC DNA]</scope>
</reference>
<name>A0A7V8FKI8_9BURK</name>